<protein>
    <submittedName>
        <fullName evidence="3">DUF4347 domain-containing protein</fullName>
    </submittedName>
</protein>
<organism evidence="3 4">
    <name type="scientific">Nisaea acidiphila</name>
    <dbReference type="NCBI Taxonomy" id="1862145"/>
    <lineage>
        <taxon>Bacteria</taxon>
        <taxon>Pseudomonadati</taxon>
        <taxon>Pseudomonadota</taxon>
        <taxon>Alphaproteobacteria</taxon>
        <taxon>Rhodospirillales</taxon>
        <taxon>Thalassobaculaceae</taxon>
        <taxon>Nisaea</taxon>
    </lineage>
</organism>
<feature type="region of interest" description="Disordered" evidence="1">
    <location>
        <begin position="1"/>
        <end position="26"/>
    </location>
</feature>
<evidence type="ECO:0000313" key="3">
    <source>
        <dbReference type="EMBL" id="UUX49609.1"/>
    </source>
</evidence>
<dbReference type="AlphaFoldDB" id="A0A9J7ASZ2"/>
<evidence type="ECO:0000313" key="4">
    <source>
        <dbReference type="Proteomes" id="UP001060336"/>
    </source>
</evidence>
<proteinExistence type="predicted"/>
<feature type="domain" description="DUF4347" evidence="2">
    <location>
        <begin position="36"/>
        <end position="201"/>
    </location>
</feature>
<dbReference type="KEGG" id="naci:NUH88_19685"/>
<dbReference type="Proteomes" id="UP001060336">
    <property type="component" value="Chromosome"/>
</dbReference>
<name>A0A9J7ASZ2_9PROT</name>
<feature type="region of interest" description="Disordered" evidence="1">
    <location>
        <begin position="196"/>
        <end position="235"/>
    </location>
</feature>
<dbReference type="EMBL" id="CP102480">
    <property type="protein sequence ID" value="UUX49609.1"/>
    <property type="molecule type" value="Genomic_DNA"/>
</dbReference>
<dbReference type="RefSeq" id="WP_257768373.1">
    <property type="nucleotide sequence ID" value="NZ_CP102480.1"/>
</dbReference>
<reference evidence="3" key="1">
    <citation type="submission" date="2022-08" db="EMBL/GenBank/DDBJ databases">
        <title>Nisaea acidiphila sp. nov., isolated from a marine algal debris and emended description of the genus Nisaea Urios et al. 2008.</title>
        <authorList>
            <person name="Kwon K."/>
        </authorList>
    </citation>
    <scope>NUCLEOTIDE SEQUENCE</scope>
    <source>
        <strain evidence="3">MEBiC11861</strain>
    </source>
</reference>
<keyword evidence="4" id="KW-1185">Reference proteome</keyword>
<dbReference type="InterPro" id="IPR025592">
    <property type="entry name" value="DUF4347"/>
</dbReference>
<dbReference type="Pfam" id="PF14252">
    <property type="entry name" value="DUF4347"/>
    <property type="match status" value="1"/>
</dbReference>
<evidence type="ECO:0000259" key="2">
    <source>
        <dbReference type="Pfam" id="PF14252"/>
    </source>
</evidence>
<accession>A0A9J7ASZ2</accession>
<gene>
    <name evidence="3" type="ORF">NUH88_19685</name>
</gene>
<evidence type="ECO:0000256" key="1">
    <source>
        <dbReference type="SAM" id="MobiDB-lite"/>
    </source>
</evidence>
<sequence length="235" mass="23803">MKGEPVIPAPIPSFRTPSGALPGGRGVSPVSGADPLVLIDESVPASAELVRAMRGKPKIVRLERSGEPLQVLAHAVEAAGTAASSVHLFSHGAPGALMLTAGGIGPASLLLEHRCIADLRAALAGRPLVLYGCAIGQGETGQRFVTALSYVLDAPVLATSTPTGAAERGGDWVLDVAAGDRPEAFPELIDAERAADWPGLLPGSGSVTSSAGDGAETKSADPSPGRRRAERSGRT</sequence>